<gene>
    <name evidence="2" type="ORF">BD311DRAFT_376951</name>
</gene>
<feature type="transmembrane region" description="Helical" evidence="1">
    <location>
        <begin position="32"/>
        <end position="52"/>
    </location>
</feature>
<keyword evidence="1" id="KW-1133">Transmembrane helix</keyword>
<keyword evidence="1" id="KW-0472">Membrane</keyword>
<sequence length="71" mass="8255">MFHLMPSRLDSHATLHPFARTPRAHFIPRNHAAGHSLCLCITLFCVMLPVYSRRCGKFRCCRDMDSFILIH</sequence>
<proteinExistence type="predicted"/>
<dbReference type="AlphaFoldDB" id="A0A4V2K048"/>
<dbReference type="EMBL" id="ML143431">
    <property type="protein sequence ID" value="TBU27513.1"/>
    <property type="molecule type" value="Genomic_DNA"/>
</dbReference>
<protein>
    <submittedName>
        <fullName evidence="2">Uncharacterized protein</fullName>
    </submittedName>
</protein>
<accession>A0A4V2K048</accession>
<evidence type="ECO:0000313" key="2">
    <source>
        <dbReference type="EMBL" id="TBU27513.1"/>
    </source>
</evidence>
<dbReference type="Proteomes" id="UP000292957">
    <property type="component" value="Unassembled WGS sequence"/>
</dbReference>
<keyword evidence="1" id="KW-0812">Transmembrane</keyword>
<organism evidence="2">
    <name type="scientific">Dichomitus squalens</name>
    <dbReference type="NCBI Taxonomy" id="114155"/>
    <lineage>
        <taxon>Eukaryota</taxon>
        <taxon>Fungi</taxon>
        <taxon>Dikarya</taxon>
        <taxon>Basidiomycota</taxon>
        <taxon>Agaricomycotina</taxon>
        <taxon>Agaricomycetes</taxon>
        <taxon>Polyporales</taxon>
        <taxon>Polyporaceae</taxon>
        <taxon>Dichomitus</taxon>
    </lineage>
</organism>
<name>A0A4V2K048_9APHY</name>
<evidence type="ECO:0000256" key="1">
    <source>
        <dbReference type="SAM" id="Phobius"/>
    </source>
</evidence>
<reference evidence="2" key="1">
    <citation type="submission" date="2019-01" db="EMBL/GenBank/DDBJ databases">
        <title>Draft genome sequences of three monokaryotic isolates of the white-rot basidiomycete fungus Dichomitus squalens.</title>
        <authorList>
            <consortium name="DOE Joint Genome Institute"/>
            <person name="Lopez S.C."/>
            <person name="Andreopoulos B."/>
            <person name="Pangilinan J."/>
            <person name="Lipzen A."/>
            <person name="Riley R."/>
            <person name="Ahrendt S."/>
            <person name="Ng V."/>
            <person name="Barry K."/>
            <person name="Daum C."/>
            <person name="Grigoriev I.V."/>
            <person name="Hilden K.S."/>
            <person name="Makela M.R."/>
            <person name="de Vries R.P."/>
        </authorList>
    </citation>
    <scope>NUCLEOTIDE SEQUENCE [LARGE SCALE GENOMIC DNA]</scope>
    <source>
        <strain evidence="2">OM18370.1</strain>
    </source>
</reference>